<organism evidence="4 5">
    <name type="scientific">Paenibacillus curdlanolyticus YK9</name>
    <dbReference type="NCBI Taxonomy" id="717606"/>
    <lineage>
        <taxon>Bacteria</taxon>
        <taxon>Bacillati</taxon>
        <taxon>Bacillota</taxon>
        <taxon>Bacilli</taxon>
        <taxon>Bacillales</taxon>
        <taxon>Paenibacillaceae</taxon>
        <taxon>Paenibacillus</taxon>
    </lineage>
</organism>
<dbReference type="STRING" id="717606.PaecuDRAFT_3591"/>
<dbReference type="PANTHER" id="PTHR30204">
    <property type="entry name" value="REDOX-CYCLING DRUG-SENSING TRANSCRIPTIONAL ACTIVATOR SOXR"/>
    <property type="match status" value="1"/>
</dbReference>
<dbReference type="RefSeq" id="WP_006039579.1">
    <property type="nucleotide sequence ID" value="NZ_AEDD01000010.1"/>
</dbReference>
<dbReference type="CDD" id="cd00592">
    <property type="entry name" value="HTH_MerR-like"/>
    <property type="match status" value="1"/>
</dbReference>
<protein>
    <submittedName>
        <fullName evidence="4">Transcriptional regulator, MerR family</fullName>
    </submittedName>
</protein>
<dbReference type="InterPro" id="IPR009061">
    <property type="entry name" value="DNA-bd_dom_put_sf"/>
</dbReference>
<dbReference type="InterPro" id="IPR000551">
    <property type="entry name" value="MerR-type_HTH_dom"/>
</dbReference>
<reference evidence="4 5" key="1">
    <citation type="submission" date="2010-07" db="EMBL/GenBank/DDBJ databases">
        <title>The draft genome of Paenibacillus curdlanolyticus YK9.</title>
        <authorList>
            <consortium name="US DOE Joint Genome Institute (JGI-PGF)"/>
            <person name="Lucas S."/>
            <person name="Copeland A."/>
            <person name="Lapidus A."/>
            <person name="Cheng J.-F."/>
            <person name="Bruce D."/>
            <person name="Goodwin L."/>
            <person name="Pitluck S."/>
            <person name="Land M.L."/>
            <person name="Hauser L."/>
            <person name="Chang Y.-J."/>
            <person name="Jeffries C."/>
            <person name="Anderson I.J."/>
            <person name="Johnson E."/>
            <person name="Loganathan U."/>
            <person name="Mulhopadhyay B."/>
            <person name="Kyrpides N."/>
            <person name="Woyke T.J."/>
        </authorList>
    </citation>
    <scope>NUCLEOTIDE SEQUENCE [LARGE SCALE GENOMIC DNA]</scope>
    <source>
        <strain evidence="4 5">YK9</strain>
    </source>
</reference>
<sequence>MKERYTVEEVCERFSVTARTLHYYEEIGLLSGVPRTEGGHRFYDDKIMQQLEQIVRMKEVLGISLQEIKVIMALEGRLGEIRSAYSQETEAEEKRKFLDQGEVELQFFLDRIDERLNKLQELRAGFQQRMDRVKQLKSASEQ</sequence>
<keyword evidence="1" id="KW-0238">DNA-binding</keyword>
<evidence type="ECO:0000259" key="3">
    <source>
        <dbReference type="PROSITE" id="PS50937"/>
    </source>
</evidence>
<evidence type="ECO:0000313" key="4">
    <source>
        <dbReference type="EMBL" id="EFM09544.1"/>
    </source>
</evidence>
<dbReference type="GO" id="GO:0003677">
    <property type="term" value="F:DNA binding"/>
    <property type="evidence" value="ECO:0007669"/>
    <property type="project" value="UniProtKB-KW"/>
</dbReference>
<feature type="domain" description="HTH merR-type" evidence="3">
    <location>
        <begin position="4"/>
        <end position="74"/>
    </location>
</feature>
<accession>E0ID89</accession>
<dbReference type="Pfam" id="PF13411">
    <property type="entry name" value="MerR_1"/>
    <property type="match status" value="1"/>
</dbReference>
<keyword evidence="2" id="KW-0175">Coiled coil</keyword>
<dbReference type="SUPFAM" id="SSF46955">
    <property type="entry name" value="Putative DNA-binding domain"/>
    <property type="match status" value="1"/>
</dbReference>
<dbReference type="Proteomes" id="UP000005387">
    <property type="component" value="Unassembled WGS sequence"/>
</dbReference>
<dbReference type="eggNOG" id="COG0789">
    <property type="taxonomic scope" value="Bacteria"/>
</dbReference>
<keyword evidence="5" id="KW-1185">Reference proteome</keyword>
<dbReference type="PROSITE" id="PS50937">
    <property type="entry name" value="HTH_MERR_2"/>
    <property type="match status" value="1"/>
</dbReference>
<dbReference type="InterPro" id="IPR047057">
    <property type="entry name" value="MerR_fam"/>
</dbReference>
<evidence type="ECO:0000313" key="5">
    <source>
        <dbReference type="Proteomes" id="UP000005387"/>
    </source>
</evidence>
<gene>
    <name evidence="4" type="ORF">PaecuDRAFT_3591</name>
</gene>
<feature type="coiled-coil region" evidence="2">
    <location>
        <begin position="109"/>
        <end position="136"/>
    </location>
</feature>
<proteinExistence type="predicted"/>
<dbReference type="OrthoDB" id="9814833at2"/>
<dbReference type="GO" id="GO:0003700">
    <property type="term" value="F:DNA-binding transcription factor activity"/>
    <property type="evidence" value="ECO:0007669"/>
    <property type="project" value="InterPro"/>
</dbReference>
<evidence type="ECO:0000256" key="1">
    <source>
        <dbReference type="ARBA" id="ARBA00023125"/>
    </source>
</evidence>
<dbReference type="EMBL" id="AEDD01000010">
    <property type="protein sequence ID" value="EFM09544.1"/>
    <property type="molecule type" value="Genomic_DNA"/>
</dbReference>
<dbReference type="AlphaFoldDB" id="E0ID89"/>
<dbReference type="SMART" id="SM00422">
    <property type="entry name" value="HTH_MERR"/>
    <property type="match status" value="1"/>
</dbReference>
<evidence type="ECO:0000256" key="2">
    <source>
        <dbReference type="SAM" id="Coils"/>
    </source>
</evidence>
<name>E0ID89_9BACL</name>
<dbReference type="PANTHER" id="PTHR30204:SF58">
    <property type="entry name" value="HTH-TYPE TRANSCRIPTIONAL REGULATOR YFMP"/>
    <property type="match status" value="1"/>
</dbReference>
<dbReference type="Gene3D" id="1.10.1660.10">
    <property type="match status" value="1"/>
</dbReference>